<dbReference type="GO" id="GO:0016197">
    <property type="term" value="P:endosomal transport"/>
    <property type="evidence" value="ECO:0000318"/>
    <property type="project" value="GO_Central"/>
</dbReference>
<dbReference type="eggNOG" id="ENOG502RZ16">
    <property type="taxonomic scope" value="Eukaryota"/>
</dbReference>
<dbReference type="GO" id="GO:0006888">
    <property type="term" value="P:endoplasmic reticulum to Golgi vesicle-mediated transport"/>
    <property type="evidence" value="ECO:0000318"/>
    <property type="project" value="GO_Central"/>
</dbReference>
<dbReference type="Pfam" id="PF05050">
    <property type="entry name" value="Methyltransf_21"/>
    <property type="match status" value="1"/>
</dbReference>
<dbReference type="GO" id="GO:0005789">
    <property type="term" value="C:endoplasmic reticulum membrane"/>
    <property type="evidence" value="ECO:0000318"/>
    <property type="project" value="GO_Central"/>
</dbReference>
<dbReference type="EMBL" id="AMQM01004606">
    <property type="status" value="NOT_ANNOTATED_CDS"/>
    <property type="molecule type" value="Genomic_DNA"/>
</dbReference>
<gene>
    <name evidence="3" type="primary">20204601</name>
    <name evidence="2" type="ORF">HELRODRAFT_173596</name>
</gene>
<evidence type="ECO:0000313" key="4">
    <source>
        <dbReference type="Proteomes" id="UP000015101"/>
    </source>
</evidence>
<dbReference type="EnsemblMetazoa" id="HelroT173596">
    <property type="protein sequence ID" value="HelroP173596"/>
    <property type="gene ID" value="HelroG173596"/>
</dbReference>
<dbReference type="InterPro" id="IPR006342">
    <property type="entry name" value="FkbM_mtfrase"/>
</dbReference>
<reference evidence="4" key="1">
    <citation type="submission" date="2012-12" db="EMBL/GenBank/DDBJ databases">
        <authorList>
            <person name="Hellsten U."/>
            <person name="Grimwood J."/>
            <person name="Chapman J.A."/>
            <person name="Shapiro H."/>
            <person name="Aerts A."/>
            <person name="Otillar R.P."/>
            <person name="Terry A.Y."/>
            <person name="Boore J.L."/>
            <person name="Simakov O."/>
            <person name="Marletaz F."/>
            <person name="Cho S.-J."/>
            <person name="Edsinger-Gonzales E."/>
            <person name="Havlak P."/>
            <person name="Kuo D.-H."/>
            <person name="Larsson T."/>
            <person name="Lv J."/>
            <person name="Arendt D."/>
            <person name="Savage R."/>
            <person name="Osoegawa K."/>
            <person name="de Jong P."/>
            <person name="Lindberg D.R."/>
            <person name="Seaver E.C."/>
            <person name="Weisblat D.A."/>
            <person name="Putnam N.H."/>
            <person name="Grigoriev I.V."/>
            <person name="Rokhsar D.S."/>
        </authorList>
    </citation>
    <scope>NUCLEOTIDE SEQUENCE</scope>
</reference>
<dbReference type="SUPFAM" id="SSF53335">
    <property type="entry name" value="S-adenosyl-L-methionine-dependent methyltransferases"/>
    <property type="match status" value="1"/>
</dbReference>
<proteinExistence type="predicted"/>
<organism evidence="3 4">
    <name type="scientific">Helobdella robusta</name>
    <name type="common">Californian leech</name>
    <dbReference type="NCBI Taxonomy" id="6412"/>
    <lineage>
        <taxon>Eukaryota</taxon>
        <taxon>Metazoa</taxon>
        <taxon>Spiralia</taxon>
        <taxon>Lophotrochozoa</taxon>
        <taxon>Annelida</taxon>
        <taxon>Clitellata</taxon>
        <taxon>Hirudinea</taxon>
        <taxon>Rhynchobdellida</taxon>
        <taxon>Glossiphoniidae</taxon>
        <taxon>Helobdella</taxon>
    </lineage>
</organism>
<keyword evidence="4" id="KW-1185">Reference proteome</keyword>
<reference evidence="3" key="3">
    <citation type="submission" date="2015-06" db="UniProtKB">
        <authorList>
            <consortium name="EnsemblMetazoa"/>
        </authorList>
    </citation>
    <scope>IDENTIFICATION</scope>
</reference>
<dbReference type="AlphaFoldDB" id="T1F702"/>
<name>T1F702_HELRO</name>
<dbReference type="OMA" id="INACISP"/>
<dbReference type="Gene3D" id="3.40.50.150">
    <property type="entry name" value="Vaccinia Virus protein VP39"/>
    <property type="match status" value="1"/>
</dbReference>
<dbReference type="GO" id="GO:0005886">
    <property type="term" value="C:plasma membrane"/>
    <property type="evidence" value="ECO:0000318"/>
    <property type="project" value="GO_Central"/>
</dbReference>
<evidence type="ECO:0000313" key="2">
    <source>
        <dbReference type="EMBL" id="ESO03310.1"/>
    </source>
</evidence>
<reference evidence="2 4" key="2">
    <citation type="journal article" date="2013" name="Nature">
        <title>Insights into bilaterian evolution from three spiralian genomes.</title>
        <authorList>
            <person name="Simakov O."/>
            <person name="Marletaz F."/>
            <person name="Cho S.J."/>
            <person name="Edsinger-Gonzales E."/>
            <person name="Havlak P."/>
            <person name="Hellsten U."/>
            <person name="Kuo D.H."/>
            <person name="Larsson T."/>
            <person name="Lv J."/>
            <person name="Arendt D."/>
            <person name="Savage R."/>
            <person name="Osoegawa K."/>
            <person name="de Jong P."/>
            <person name="Grimwood J."/>
            <person name="Chapman J.A."/>
            <person name="Shapiro H."/>
            <person name="Aerts A."/>
            <person name="Otillar R.P."/>
            <person name="Terry A.Y."/>
            <person name="Boore J.L."/>
            <person name="Grigoriev I.V."/>
            <person name="Lindberg D.R."/>
            <person name="Seaver E.C."/>
            <person name="Weisblat D.A."/>
            <person name="Putnam N.H."/>
            <person name="Rokhsar D.S."/>
        </authorList>
    </citation>
    <scope>NUCLEOTIDE SEQUENCE</scope>
</reference>
<sequence length="297" mass="34467">MVKFLKASNACFLLVVVTLCLTIYSYNFSSYYEKICVDESTSVAKNLGFSSFSKKIRHQFDKLTKNKVNSKNPNLIAYLKNIIRPPNDNKLKKWNFMVKTPQAEEIDNILKKKNGFFVEAGGFDGETASNTLFLEVERGWTGLLIEPDPYFYTQLVGKNRNVWSINACISPFNYTSKLYLQESFGQLGRLHEYKSTEFITEVPCFPLESMLLALERKSVDFLSLDVEGDEVPILKSINFDEIDIKTLAVEYKHGNPKEYLEVMEKNNYNMTRAIKYERPEIHLYVEDYIFVKKINLH</sequence>
<dbReference type="PANTHER" id="PTHR34009">
    <property type="entry name" value="PROTEIN STAR"/>
    <property type="match status" value="1"/>
</dbReference>
<dbReference type="InterPro" id="IPR029063">
    <property type="entry name" value="SAM-dependent_MTases_sf"/>
</dbReference>
<protein>
    <recommendedName>
        <fullName evidence="1">Methyltransferase FkbM domain-containing protein</fullName>
    </recommendedName>
</protein>
<dbReference type="InParanoid" id="T1F702"/>
<dbReference type="CTD" id="20204601"/>
<dbReference type="RefSeq" id="XP_009018458.1">
    <property type="nucleotide sequence ID" value="XM_009020210.1"/>
</dbReference>
<dbReference type="GO" id="GO:0031902">
    <property type="term" value="C:late endosome membrane"/>
    <property type="evidence" value="ECO:0000318"/>
    <property type="project" value="GO_Central"/>
</dbReference>
<feature type="domain" description="Methyltransferase FkbM" evidence="1">
    <location>
        <begin position="121"/>
        <end position="269"/>
    </location>
</feature>
<dbReference type="Proteomes" id="UP000015101">
    <property type="component" value="Unassembled WGS sequence"/>
</dbReference>
<dbReference type="OrthoDB" id="6352234at2759"/>
<dbReference type="InterPro" id="IPR053202">
    <property type="entry name" value="EGF_Rcpt_Signaling_Reg"/>
</dbReference>
<dbReference type="GeneID" id="20204601"/>
<dbReference type="PANTHER" id="PTHR34009:SF2">
    <property type="entry name" value="PROTEIN STAR"/>
    <property type="match status" value="1"/>
</dbReference>
<dbReference type="KEGG" id="hro:HELRODRAFT_173596"/>
<accession>T1F702</accession>
<evidence type="ECO:0000313" key="3">
    <source>
        <dbReference type="EnsemblMetazoa" id="HelroP173596"/>
    </source>
</evidence>
<dbReference type="GO" id="GO:0005794">
    <property type="term" value="C:Golgi apparatus"/>
    <property type="evidence" value="ECO:0000318"/>
    <property type="project" value="GO_Central"/>
</dbReference>
<dbReference type="EMBL" id="KB096633">
    <property type="protein sequence ID" value="ESO03310.1"/>
    <property type="molecule type" value="Genomic_DNA"/>
</dbReference>
<evidence type="ECO:0000259" key="1">
    <source>
        <dbReference type="Pfam" id="PF05050"/>
    </source>
</evidence>
<dbReference type="HOGENOM" id="CLU_062907_0_0_1"/>